<dbReference type="InterPro" id="IPR052056">
    <property type="entry name" value="Mono-ARTD/PARP"/>
</dbReference>
<comment type="caution">
    <text evidence="8">The sequence shown here is derived from an EMBL/GenBank/DDBJ whole genome shotgun (WGS) entry which is preliminary data.</text>
</comment>
<dbReference type="PANTHER" id="PTHR14453">
    <property type="entry name" value="PARP/ZINC FINGER CCCH TYPE DOMAIN CONTAINING PROTEIN"/>
    <property type="match status" value="1"/>
</dbReference>
<reference evidence="8" key="1">
    <citation type="submission" date="2021-02" db="EMBL/GenBank/DDBJ databases">
        <authorList>
            <person name="Nowell W R."/>
        </authorList>
    </citation>
    <scope>NUCLEOTIDE SEQUENCE</scope>
</reference>
<dbReference type="Gene3D" id="3.40.220.10">
    <property type="entry name" value="Leucine Aminopeptidase, subunit E, domain 1"/>
    <property type="match status" value="1"/>
</dbReference>
<dbReference type="EMBL" id="CAJOBI010003978">
    <property type="protein sequence ID" value="CAF3986948.1"/>
    <property type="molecule type" value="Genomic_DNA"/>
</dbReference>
<keyword evidence="3 6" id="KW-0808">Transferase</keyword>
<sequence length="397" mass="44912">MYNRILLIVFLMKFDLQHFNLHKILQIKRQLVDVIVVCLSSKHLFNAICKVGGDSFRTSFNAESKKNPGAPIIAVKAEGQLASKKIYCLPWEKDSNVSLTAIVKAVTEKQLSIAFAAIGCGNFQCPLSLVAQAMVETAYRKLQKHAISVSFAIEPKRLDIYDEFQKQINLLEQPSQTRQPAEPVDVIIGNSSSELLKQAIIEAAANIPELFNYQLPSTWEKTTESKIRFKLQSTTNEYKSILTNFDQAMKEKYIQIIRIERIQNEQWNIQFLTHSWDSKNYFNKDTEKCLYHGCCENAASGIMEDCFNRSYAGVNGTAYGVGVYFSSNAAYSHTYTQPNANGERNMFLARVLIVNTTIGNSSMKTRSVGFDSTTDGNHIFVTYHDAQAYAEYLITYK</sequence>
<dbReference type="Pfam" id="PF00644">
    <property type="entry name" value="PARP"/>
    <property type="match status" value="1"/>
</dbReference>
<dbReference type="Gene3D" id="3.90.228.10">
    <property type="match status" value="1"/>
</dbReference>
<evidence type="ECO:0000256" key="3">
    <source>
        <dbReference type="ARBA" id="ARBA00022679"/>
    </source>
</evidence>
<dbReference type="EC" id="2.4.2.-" evidence="6"/>
<dbReference type="GO" id="GO:0003950">
    <property type="term" value="F:NAD+ poly-ADP-ribosyltransferase activity"/>
    <property type="evidence" value="ECO:0007669"/>
    <property type="project" value="UniProtKB-UniRule"/>
</dbReference>
<evidence type="ECO:0000313" key="9">
    <source>
        <dbReference type="Proteomes" id="UP000676336"/>
    </source>
</evidence>
<dbReference type="PANTHER" id="PTHR14453:SF67">
    <property type="entry name" value="POLY [ADP-RIBOSE] POLYMERASE"/>
    <property type="match status" value="1"/>
</dbReference>
<dbReference type="InterPro" id="IPR043472">
    <property type="entry name" value="Macro_dom-like"/>
</dbReference>
<evidence type="ECO:0000256" key="1">
    <source>
        <dbReference type="ARBA" id="ARBA00004123"/>
    </source>
</evidence>
<evidence type="ECO:0000256" key="2">
    <source>
        <dbReference type="ARBA" id="ARBA00022676"/>
    </source>
</evidence>
<accession>A0A8S2N915</accession>
<dbReference type="AlphaFoldDB" id="A0A8S2N915"/>
<keyword evidence="4 6" id="KW-0520">NAD</keyword>
<proteinExistence type="predicted"/>
<dbReference type="InterPro" id="IPR012317">
    <property type="entry name" value="Poly(ADP-ribose)pol_cat_dom"/>
</dbReference>
<dbReference type="Proteomes" id="UP000676336">
    <property type="component" value="Unassembled WGS sequence"/>
</dbReference>
<name>A0A8S2N915_9BILA</name>
<dbReference type="PROSITE" id="PS51059">
    <property type="entry name" value="PARP_CATALYTIC"/>
    <property type="match status" value="1"/>
</dbReference>
<evidence type="ECO:0000259" key="7">
    <source>
        <dbReference type="PROSITE" id="PS51059"/>
    </source>
</evidence>
<keyword evidence="2 6" id="KW-0328">Glycosyltransferase</keyword>
<keyword evidence="5" id="KW-0539">Nucleus</keyword>
<evidence type="ECO:0000256" key="4">
    <source>
        <dbReference type="ARBA" id="ARBA00023027"/>
    </source>
</evidence>
<dbReference type="GO" id="GO:0010629">
    <property type="term" value="P:negative regulation of gene expression"/>
    <property type="evidence" value="ECO:0007669"/>
    <property type="project" value="TreeGrafter"/>
</dbReference>
<gene>
    <name evidence="8" type="ORF">SMN809_LOCUS11178</name>
</gene>
<evidence type="ECO:0000256" key="5">
    <source>
        <dbReference type="ARBA" id="ARBA00023242"/>
    </source>
</evidence>
<dbReference type="GO" id="GO:0005634">
    <property type="term" value="C:nucleus"/>
    <property type="evidence" value="ECO:0007669"/>
    <property type="project" value="UniProtKB-SubCell"/>
</dbReference>
<dbReference type="GO" id="GO:0003714">
    <property type="term" value="F:transcription corepressor activity"/>
    <property type="evidence" value="ECO:0007669"/>
    <property type="project" value="TreeGrafter"/>
</dbReference>
<dbReference type="SUPFAM" id="SSF52949">
    <property type="entry name" value="Macro domain-like"/>
    <property type="match status" value="1"/>
</dbReference>
<dbReference type="GO" id="GO:0005737">
    <property type="term" value="C:cytoplasm"/>
    <property type="evidence" value="ECO:0007669"/>
    <property type="project" value="TreeGrafter"/>
</dbReference>
<organism evidence="8 9">
    <name type="scientific">Rotaria magnacalcarata</name>
    <dbReference type="NCBI Taxonomy" id="392030"/>
    <lineage>
        <taxon>Eukaryota</taxon>
        <taxon>Metazoa</taxon>
        <taxon>Spiralia</taxon>
        <taxon>Gnathifera</taxon>
        <taxon>Rotifera</taxon>
        <taxon>Eurotatoria</taxon>
        <taxon>Bdelloidea</taxon>
        <taxon>Philodinida</taxon>
        <taxon>Philodinidae</taxon>
        <taxon>Rotaria</taxon>
    </lineage>
</organism>
<protein>
    <recommendedName>
        <fullName evidence="6">Poly [ADP-ribose] polymerase</fullName>
        <shortName evidence="6">PARP</shortName>
        <ecNumber evidence="6">2.4.2.-</ecNumber>
    </recommendedName>
</protein>
<evidence type="ECO:0000313" key="8">
    <source>
        <dbReference type="EMBL" id="CAF3986948.1"/>
    </source>
</evidence>
<feature type="domain" description="PARP catalytic" evidence="7">
    <location>
        <begin position="213"/>
        <end position="397"/>
    </location>
</feature>
<comment type="subcellular location">
    <subcellularLocation>
        <location evidence="1">Nucleus</location>
    </subcellularLocation>
</comment>
<evidence type="ECO:0000256" key="6">
    <source>
        <dbReference type="RuleBase" id="RU362114"/>
    </source>
</evidence>
<dbReference type="SUPFAM" id="SSF56399">
    <property type="entry name" value="ADP-ribosylation"/>
    <property type="match status" value="1"/>
</dbReference>